<dbReference type="InterPro" id="IPR036388">
    <property type="entry name" value="WH-like_DNA-bd_sf"/>
</dbReference>
<keyword evidence="2" id="KW-0418">Kinase</keyword>
<gene>
    <name evidence="2" type="ORF">CSC3H3_16045</name>
</gene>
<keyword evidence="2" id="KW-0808">Transferase</keyword>
<organism evidence="2 3">
    <name type="scientific">Thalassospira marina</name>
    <dbReference type="NCBI Taxonomy" id="2048283"/>
    <lineage>
        <taxon>Bacteria</taxon>
        <taxon>Pseudomonadati</taxon>
        <taxon>Pseudomonadota</taxon>
        <taxon>Alphaproteobacteria</taxon>
        <taxon>Rhodospirillales</taxon>
        <taxon>Thalassospiraceae</taxon>
        <taxon>Thalassospira</taxon>
    </lineage>
</organism>
<dbReference type="SUPFAM" id="SSF53067">
    <property type="entry name" value="Actin-like ATPase domain"/>
    <property type="match status" value="1"/>
</dbReference>
<evidence type="ECO:0000313" key="3">
    <source>
        <dbReference type="Proteomes" id="UP000233458"/>
    </source>
</evidence>
<reference evidence="2 3" key="1">
    <citation type="submission" date="2017-10" db="EMBL/GenBank/DDBJ databases">
        <title>Biodiversity and function of Thalassospira species in the particle-attached aromatic-hydrocarbon-degrading consortia from the surface seawater of the China South Sea.</title>
        <authorList>
            <person name="Dong C."/>
            <person name="Liu R."/>
            <person name="Shao Z."/>
        </authorList>
    </citation>
    <scope>NUCLEOTIDE SEQUENCE [LARGE SCALE GENOMIC DNA]</scope>
    <source>
        <strain evidence="2 3">CSC3H3</strain>
    </source>
</reference>
<keyword evidence="3" id="KW-1185">Reference proteome</keyword>
<dbReference type="InterPro" id="IPR036390">
    <property type="entry name" value="WH_DNA-bd_sf"/>
</dbReference>
<dbReference type="Gene3D" id="3.30.420.40">
    <property type="match status" value="2"/>
</dbReference>
<evidence type="ECO:0000313" key="2">
    <source>
        <dbReference type="EMBL" id="AUG54067.1"/>
    </source>
</evidence>
<dbReference type="GO" id="GO:0016301">
    <property type="term" value="F:kinase activity"/>
    <property type="evidence" value="ECO:0007669"/>
    <property type="project" value="UniProtKB-KW"/>
</dbReference>
<protein>
    <submittedName>
        <fullName evidence="2">Sugar kinase</fullName>
    </submittedName>
</protein>
<dbReference type="Gene3D" id="1.10.10.10">
    <property type="entry name" value="Winged helix-like DNA-binding domain superfamily/Winged helix DNA-binding domain"/>
    <property type="match status" value="1"/>
</dbReference>
<comment type="similarity">
    <text evidence="1">Belongs to the ROK (NagC/XylR) family.</text>
</comment>
<dbReference type="EMBL" id="CP024199">
    <property type="protein sequence ID" value="AUG54067.1"/>
    <property type="molecule type" value="Genomic_DNA"/>
</dbReference>
<proteinExistence type="inferred from homology"/>
<dbReference type="InterPro" id="IPR000600">
    <property type="entry name" value="ROK"/>
</dbReference>
<dbReference type="InterPro" id="IPR049874">
    <property type="entry name" value="ROK_cs"/>
</dbReference>
<dbReference type="PROSITE" id="PS01125">
    <property type="entry name" value="ROK"/>
    <property type="match status" value="1"/>
</dbReference>
<dbReference type="InterPro" id="IPR043129">
    <property type="entry name" value="ATPase_NBD"/>
</dbReference>
<dbReference type="Proteomes" id="UP000233458">
    <property type="component" value="Chromosome"/>
</dbReference>
<dbReference type="PANTHER" id="PTHR18964:SF173">
    <property type="entry name" value="GLUCOKINASE"/>
    <property type="match status" value="1"/>
</dbReference>
<evidence type="ECO:0000256" key="1">
    <source>
        <dbReference type="ARBA" id="ARBA00006479"/>
    </source>
</evidence>
<dbReference type="SUPFAM" id="SSF46785">
    <property type="entry name" value="Winged helix' DNA-binding domain"/>
    <property type="match status" value="1"/>
</dbReference>
<dbReference type="PANTHER" id="PTHR18964">
    <property type="entry name" value="ROK (REPRESSOR, ORF, KINASE) FAMILY"/>
    <property type="match status" value="1"/>
</dbReference>
<sequence>MAKRPVIKDSDNPPGLENAGQILSLIATGKAVSRPELQAQTGLSRVTVTHRISALQAAGIIFESNDTRATGGRPSRIWAIRPGFGHVLVANIGETQIQLALLDATATMIGQSRIVRDPDIDFGPEGTLCQIADGFDALCKSHHKKLGQSVLLAIGLSLPAPVDYENCRVFGPSVLAGWEDFDIAGYFKTRFDVPVYGENDVNAMTLHQHRVHFPDDRDLVFVKVGTGIGSGIISQNRLLRGARGVAGDIGHIDASFSLPGKAPVQCRCGKTGCLEAHAAGWALARDLSVALPGKGAGNAPSLKTARDVMASFTASNPVARDLLAQGGAAIGAVLAGMISVLNPARIVIGGTLAAADDVLLIPIRDQVRKRCLPVASQDLVICRAQPAQQSELYGAALLALEGVFAPAHVEMMLTRFAKRATGIMV</sequence>
<dbReference type="Pfam" id="PF00480">
    <property type="entry name" value="ROK"/>
    <property type="match status" value="1"/>
</dbReference>
<name>A0ABN5FL20_9PROT</name>
<accession>A0ABN5FL20</accession>
<dbReference type="RefSeq" id="WP_101285490.1">
    <property type="nucleotide sequence ID" value="NZ_CP024199.1"/>
</dbReference>